<reference evidence="1 2" key="1">
    <citation type="journal article" date="2011" name="J. Bacteriol.">
        <title>Draft genome sequence of the anoxygenic filamentous phototrophic bacterium Oscillochloris trichoides subsp. DG-6.</title>
        <authorList>
            <person name="Kuznetsov B.B."/>
            <person name="Ivanovsky R.N."/>
            <person name="Keppen O.I."/>
            <person name="Sukhacheva M.V."/>
            <person name="Bumazhkin B.K."/>
            <person name="Patutina E.O."/>
            <person name="Beletsky A.V."/>
            <person name="Mardanov A.V."/>
            <person name="Baslerov R.V."/>
            <person name="Panteleeva A.N."/>
            <person name="Kolganova T.V."/>
            <person name="Ravin N.V."/>
            <person name="Skryabin K.G."/>
        </authorList>
    </citation>
    <scope>NUCLEOTIDE SEQUENCE [LARGE SCALE GENOMIC DNA]</scope>
    <source>
        <strain evidence="1 2">DG-6</strain>
    </source>
</reference>
<dbReference type="AlphaFoldDB" id="E1IAG1"/>
<dbReference type="HOGENOM" id="CLU_1946640_0_0_0"/>
<dbReference type="STRING" id="765420.OSCT_0312"/>
<proteinExistence type="predicted"/>
<gene>
    <name evidence="1" type="ORF">OSCT_0312</name>
</gene>
<organism evidence="1 2">
    <name type="scientific">Oscillochloris trichoides DG-6</name>
    <dbReference type="NCBI Taxonomy" id="765420"/>
    <lineage>
        <taxon>Bacteria</taxon>
        <taxon>Bacillati</taxon>
        <taxon>Chloroflexota</taxon>
        <taxon>Chloroflexia</taxon>
        <taxon>Chloroflexales</taxon>
        <taxon>Chloroflexineae</taxon>
        <taxon>Oscillochloridaceae</taxon>
        <taxon>Oscillochloris</taxon>
    </lineage>
</organism>
<sequence length="129" mass="13979">MAIGTREVSIRRADLGLSEHIVNFKLPTLCYVSIRRADLGLSEPKPTCCFRPTLLKPEMVSIRRADLGLSEPRRPSARRGSGENMSFNPPGGFGAFGTVVSISAVAAWVRFQSAGRIWGFRNSAGGASR</sequence>
<comment type="caution">
    <text evidence="1">The sequence shown here is derived from an EMBL/GenBank/DDBJ whole genome shotgun (WGS) entry which is preliminary data.</text>
</comment>
<evidence type="ECO:0000313" key="2">
    <source>
        <dbReference type="Proteomes" id="UP000054010"/>
    </source>
</evidence>
<evidence type="ECO:0000313" key="1">
    <source>
        <dbReference type="EMBL" id="EFO81915.1"/>
    </source>
</evidence>
<accession>E1IAG1</accession>
<dbReference type="Proteomes" id="UP000054010">
    <property type="component" value="Unassembled WGS sequence"/>
</dbReference>
<keyword evidence="2" id="KW-1185">Reference proteome</keyword>
<dbReference type="EMBL" id="ADVR01000004">
    <property type="protein sequence ID" value="EFO81915.1"/>
    <property type="molecule type" value="Genomic_DNA"/>
</dbReference>
<protein>
    <submittedName>
        <fullName evidence="1">Uncharacterized protein</fullName>
    </submittedName>
</protein>
<name>E1IAG1_9CHLR</name>